<sequence>MAKNSSNLSTAIVPFLLEEDKNNYEDWKVYIKNYLLAQDLWDIVEYGNIQEGNWRKKNAAALHAILSSCSQSIFRQIKDSSAYSAKDVWNQLAKIPEGQEPRETSSGGEEANRRRCVELARKIYNGDKQAVRELIVSDMGRPITDFGETVLHVAIKAEQDEIAKELAYMMSETDLQKKDCNGHTALSFVAFQGRTNLAKVLVPQNRGLLTIVDNAGNIPLTRACGVGHKEMTNYLYKETLHYIKTFPHYDVLQPGIECNHGFHLMRCCIANKMFDICWDLLKKYPSLAVCVHTRGESPILMLSRQPSAFYSGTRLSAWQRLIYQCLKVELPITPTTPTKDVQLDVDQTPTSDVTIQGYGKRSLRKRVFYGLVGLGLKVQEFFGVKHVSNLKLRHRYAHKVLCCMCKHVSALELNYKRDDYGVGAALFEATKQGIVEFVTELCKANPSIGFKVNDDDRLAFMVAVQHRQENVFNLIYGANEAWKAENLNKSDIDGNNILHVAGGLAPEFERGGISSPALQMQRELQWFKEVERIVPEWCKEAKNNNGENPKDVFTESHKGLLKEGEKWMTDTASSFIILSILLVTIMFAVSFTVPGGDNQNNGLPILLGKKLFKIFIITDAISFFAASTSGLIFLGILTSRKAEEDFLLSLPRKLMIGLITLFISIATMMASFSAALLIMLQVQLWALILITLAAVIPTMVFGWLQFPLICEIIVSTCSQGIFNRKMKPWLVNLQ</sequence>
<dbReference type="InterPro" id="IPR026961">
    <property type="entry name" value="PGG_dom"/>
</dbReference>
<dbReference type="EMBL" id="BPVZ01000080">
    <property type="protein sequence ID" value="GKV28716.1"/>
    <property type="molecule type" value="Genomic_DNA"/>
</dbReference>
<dbReference type="PANTHER" id="PTHR24177:SF329">
    <property type="entry name" value="ANKYRIN REPEAT PROTEIN"/>
    <property type="match status" value="1"/>
</dbReference>
<keyword evidence="1" id="KW-0472">Membrane</keyword>
<dbReference type="AlphaFoldDB" id="A0AAV5KVM9"/>
<keyword evidence="1" id="KW-0812">Transmembrane</keyword>
<feature type="transmembrane region" description="Helical" evidence="1">
    <location>
        <begin position="614"/>
        <end position="637"/>
    </location>
</feature>
<proteinExistence type="predicted"/>
<dbReference type="InterPro" id="IPR036770">
    <property type="entry name" value="Ankyrin_rpt-contain_sf"/>
</dbReference>
<dbReference type="Pfam" id="PF14223">
    <property type="entry name" value="Retrotran_gag_2"/>
    <property type="match status" value="1"/>
</dbReference>
<organism evidence="3 4">
    <name type="scientific">Rubroshorea leprosula</name>
    <dbReference type="NCBI Taxonomy" id="152421"/>
    <lineage>
        <taxon>Eukaryota</taxon>
        <taxon>Viridiplantae</taxon>
        <taxon>Streptophyta</taxon>
        <taxon>Embryophyta</taxon>
        <taxon>Tracheophyta</taxon>
        <taxon>Spermatophyta</taxon>
        <taxon>Magnoliopsida</taxon>
        <taxon>eudicotyledons</taxon>
        <taxon>Gunneridae</taxon>
        <taxon>Pentapetalae</taxon>
        <taxon>rosids</taxon>
        <taxon>malvids</taxon>
        <taxon>Malvales</taxon>
        <taxon>Dipterocarpaceae</taxon>
        <taxon>Rubroshorea</taxon>
    </lineage>
</organism>
<evidence type="ECO:0000259" key="2">
    <source>
        <dbReference type="Pfam" id="PF13962"/>
    </source>
</evidence>
<dbReference type="SUPFAM" id="SSF48403">
    <property type="entry name" value="Ankyrin repeat"/>
    <property type="match status" value="1"/>
</dbReference>
<dbReference type="PANTHER" id="PTHR24177">
    <property type="entry name" value="CASKIN"/>
    <property type="match status" value="1"/>
</dbReference>
<protein>
    <recommendedName>
        <fullName evidence="2">PGG domain-containing protein</fullName>
    </recommendedName>
</protein>
<evidence type="ECO:0000313" key="4">
    <source>
        <dbReference type="Proteomes" id="UP001054252"/>
    </source>
</evidence>
<feature type="transmembrane region" description="Helical" evidence="1">
    <location>
        <begin position="658"/>
        <end position="678"/>
    </location>
</feature>
<name>A0AAV5KVM9_9ROSI</name>
<feature type="transmembrane region" description="Helical" evidence="1">
    <location>
        <begin position="684"/>
        <end position="704"/>
    </location>
</feature>
<dbReference type="Gene3D" id="1.25.40.20">
    <property type="entry name" value="Ankyrin repeat-containing domain"/>
    <property type="match status" value="2"/>
</dbReference>
<reference evidence="3 4" key="1">
    <citation type="journal article" date="2021" name="Commun. Biol.">
        <title>The genome of Shorea leprosula (Dipterocarpaceae) highlights the ecological relevance of drought in aseasonal tropical rainforests.</title>
        <authorList>
            <person name="Ng K.K.S."/>
            <person name="Kobayashi M.J."/>
            <person name="Fawcett J.A."/>
            <person name="Hatakeyama M."/>
            <person name="Paape T."/>
            <person name="Ng C.H."/>
            <person name="Ang C.C."/>
            <person name="Tnah L.H."/>
            <person name="Lee C.T."/>
            <person name="Nishiyama T."/>
            <person name="Sese J."/>
            <person name="O'Brien M.J."/>
            <person name="Copetti D."/>
            <person name="Mohd Noor M.I."/>
            <person name="Ong R.C."/>
            <person name="Putra M."/>
            <person name="Sireger I.Z."/>
            <person name="Indrioko S."/>
            <person name="Kosugi Y."/>
            <person name="Izuno A."/>
            <person name="Isagi Y."/>
            <person name="Lee S.L."/>
            <person name="Shimizu K.K."/>
        </authorList>
    </citation>
    <scope>NUCLEOTIDE SEQUENCE [LARGE SCALE GENOMIC DNA]</scope>
    <source>
        <strain evidence="3">214</strain>
    </source>
</reference>
<feature type="transmembrane region" description="Helical" evidence="1">
    <location>
        <begin position="575"/>
        <end position="594"/>
    </location>
</feature>
<keyword evidence="1" id="KW-1133">Transmembrane helix</keyword>
<evidence type="ECO:0000256" key="1">
    <source>
        <dbReference type="SAM" id="Phobius"/>
    </source>
</evidence>
<evidence type="ECO:0000313" key="3">
    <source>
        <dbReference type="EMBL" id="GKV28716.1"/>
    </source>
</evidence>
<dbReference type="Pfam" id="PF13962">
    <property type="entry name" value="PGG"/>
    <property type="match status" value="1"/>
</dbReference>
<dbReference type="Pfam" id="PF12796">
    <property type="entry name" value="Ank_2"/>
    <property type="match status" value="1"/>
</dbReference>
<comment type="caution">
    <text evidence="3">The sequence shown here is derived from an EMBL/GenBank/DDBJ whole genome shotgun (WGS) entry which is preliminary data.</text>
</comment>
<accession>A0AAV5KVM9</accession>
<dbReference type="InterPro" id="IPR002110">
    <property type="entry name" value="Ankyrin_rpt"/>
</dbReference>
<dbReference type="Proteomes" id="UP001054252">
    <property type="component" value="Unassembled WGS sequence"/>
</dbReference>
<keyword evidence="4" id="KW-1185">Reference proteome</keyword>
<dbReference type="GO" id="GO:0016020">
    <property type="term" value="C:membrane"/>
    <property type="evidence" value="ECO:0007669"/>
    <property type="project" value="TreeGrafter"/>
</dbReference>
<gene>
    <name evidence="3" type="ORF">SLEP1_g37734</name>
</gene>
<feature type="domain" description="PGG" evidence="2">
    <location>
        <begin position="565"/>
        <end position="678"/>
    </location>
</feature>